<feature type="region of interest" description="Disordered" evidence="1">
    <location>
        <begin position="1"/>
        <end position="74"/>
    </location>
</feature>
<evidence type="ECO:0000256" key="1">
    <source>
        <dbReference type="SAM" id="MobiDB-lite"/>
    </source>
</evidence>
<protein>
    <submittedName>
        <fullName evidence="2">Uncharacterized protein</fullName>
    </submittedName>
</protein>
<proteinExistence type="predicted"/>
<feature type="compositionally biased region" description="Basic and acidic residues" evidence="1">
    <location>
        <begin position="104"/>
        <end position="114"/>
    </location>
</feature>
<reference evidence="2" key="1">
    <citation type="submission" date="2019-01" db="EMBL/GenBank/DDBJ databases">
        <title>Draft genome sequences of three monokaryotic isolates of the white-rot basidiomycete fungus Dichomitus squalens.</title>
        <authorList>
            <consortium name="DOE Joint Genome Institute"/>
            <person name="Lopez S.C."/>
            <person name="Andreopoulos B."/>
            <person name="Pangilinan J."/>
            <person name="Lipzen A."/>
            <person name="Riley R."/>
            <person name="Ahrendt S."/>
            <person name="Ng V."/>
            <person name="Barry K."/>
            <person name="Daum C."/>
            <person name="Grigoriev I.V."/>
            <person name="Hilden K.S."/>
            <person name="Makela M.R."/>
            <person name="de Vries R.P."/>
        </authorList>
    </citation>
    <scope>NUCLEOTIDE SEQUENCE [LARGE SCALE GENOMIC DNA]</scope>
    <source>
        <strain evidence="2">OM18370.1</strain>
    </source>
</reference>
<feature type="compositionally biased region" description="Low complexity" evidence="1">
    <location>
        <begin position="550"/>
        <end position="563"/>
    </location>
</feature>
<dbReference type="AlphaFoldDB" id="A0A4Q9MV95"/>
<feature type="compositionally biased region" description="Basic and acidic residues" evidence="1">
    <location>
        <begin position="30"/>
        <end position="42"/>
    </location>
</feature>
<feature type="compositionally biased region" description="Acidic residues" evidence="1">
    <location>
        <begin position="154"/>
        <end position="164"/>
    </location>
</feature>
<organism evidence="2">
    <name type="scientific">Dichomitus squalens</name>
    <dbReference type="NCBI Taxonomy" id="114155"/>
    <lineage>
        <taxon>Eukaryota</taxon>
        <taxon>Fungi</taxon>
        <taxon>Dikarya</taxon>
        <taxon>Basidiomycota</taxon>
        <taxon>Agaricomycotina</taxon>
        <taxon>Agaricomycetes</taxon>
        <taxon>Polyporales</taxon>
        <taxon>Polyporaceae</taxon>
        <taxon>Dichomitus</taxon>
    </lineage>
</organism>
<name>A0A4Q9MV95_9APHY</name>
<feature type="region of interest" description="Disordered" evidence="1">
    <location>
        <begin position="549"/>
        <end position="609"/>
    </location>
</feature>
<dbReference type="OrthoDB" id="2507488at2759"/>
<feature type="region of interest" description="Disordered" evidence="1">
    <location>
        <begin position="392"/>
        <end position="467"/>
    </location>
</feature>
<feature type="region of interest" description="Disordered" evidence="1">
    <location>
        <begin position="97"/>
        <end position="116"/>
    </location>
</feature>
<gene>
    <name evidence="2" type="ORF">BD311DRAFT_718578</name>
</gene>
<dbReference type="Proteomes" id="UP000292957">
    <property type="component" value="Unassembled WGS sequence"/>
</dbReference>
<feature type="compositionally biased region" description="Basic residues" evidence="1">
    <location>
        <begin position="19"/>
        <end position="29"/>
    </location>
</feature>
<dbReference type="EMBL" id="ML143405">
    <property type="protein sequence ID" value="TBU30562.1"/>
    <property type="molecule type" value="Genomic_DNA"/>
</dbReference>
<feature type="region of interest" description="Disordered" evidence="1">
    <location>
        <begin position="153"/>
        <end position="217"/>
    </location>
</feature>
<evidence type="ECO:0000313" key="2">
    <source>
        <dbReference type="EMBL" id="TBU30562.1"/>
    </source>
</evidence>
<accession>A0A4Q9MV95</accession>
<sequence length="609" mass="64031">MYPPPSPIFDVPELPATLRRVKPLPKRRRTSDPTSHDDHEFRTSSPAPGMGTGVNTPQESHDGADDNVPATPDPTFAAQMALQAYYGPVLGGVRDLFKNMPTPDRGRAGEDDASRTSTPISIDLSAALAAGFGTGAGWYGSVVGGLGGLGGGYEQDDEDGDGGDYVDHLQQPGNTKKRKVPANMSGSAHGHDGGSGGSGAEDEAGDRAVPTGRERDVDTAAGGVVGAGTGGGGGAHGSLALAGKKGRLSRATLAGLQHKAMLRSRKRQLATVLGTLAHGDTLALDQALSAHHIFVQPHTRVHLSRRRTSRFARALKAYMQSHPPGEGEGESKENEVPSSDFTFVFHSATSDRLVATNEEVAELHGRFQAELARQAAKAAEAAKQAAAVLSGPLAKRTNGTKQAPRTTAGKGSDAKGALEQSLLGTKGKGGKKKKRSALANASNPHHLRNYVPSRLPHSGPPSAQQAMQNAQNLLTPLPLRFLSAEIPPRRRKKSEPNVTPVSTLTNPAEEWICPFCEYQLFYGDDQSYARAVRNRKKILRRRRRARERAAAAASGATAAAAAEKAQDDEVPGFETPAPLPVAKETPPAAGKQAKWKEGDRGGHGVAAQA</sequence>